<dbReference type="InterPro" id="IPR010424">
    <property type="entry name" value="EutQ"/>
</dbReference>
<dbReference type="EMBL" id="LMYN01000005">
    <property type="protein sequence ID" value="KSA03759.1"/>
    <property type="molecule type" value="Genomic_DNA"/>
</dbReference>
<dbReference type="PANTHER" id="PTHR36169:SF1">
    <property type="entry name" value="ACETATE KINASE EUTQ"/>
    <property type="match status" value="1"/>
</dbReference>
<dbReference type="Gene3D" id="3.40.50.1820">
    <property type="entry name" value="alpha/beta hydrolase"/>
    <property type="match status" value="1"/>
</dbReference>
<accession>A0A0V1Q6B0</accession>
<comment type="caution">
    <text evidence="2">The sequence shown here is derived from an EMBL/GenBank/DDBJ whole genome shotgun (WGS) entry which is preliminary data.</text>
</comment>
<evidence type="ECO:0000313" key="2">
    <source>
        <dbReference type="EMBL" id="KSA03759.1"/>
    </source>
</evidence>
<organism evidence="2 3">
    <name type="scientific">Debaryomyces fabryi</name>
    <dbReference type="NCBI Taxonomy" id="58627"/>
    <lineage>
        <taxon>Eukaryota</taxon>
        <taxon>Fungi</taxon>
        <taxon>Dikarya</taxon>
        <taxon>Ascomycota</taxon>
        <taxon>Saccharomycotina</taxon>
        <taxon>Pichiomycetes</taxon>
        <taxon>Debaryomycetaceae</taxon>
        <taxon>Debaryomyces</taxon>
    </lineage>
</organism>
<dbReference type="Pfam" id="PF10340">
    <property type="entry name" value="Say1_Mug180"/>
    <property type="match status" value="1"/>
</dbReference>
<keyword evidence="3" id="KW-1185">Reference proteome</keyword>
<dbReference type="SUPFAM" id="SSF53474">
    <property type="entry name" value="alpha/beta-Hydrolases"/>
    <property type="match status" value="1"/>
</dbReference>
<protein>
    <recommendedName>
        <fullName evidence="4">Alpha/beta hydrolase fold-3 domain-containing protein</fullName>
    </recommendedName>
</protein>
<name>A0A0V1Q6B0_9ASCO</name>
<feature type="non-terminal residue" evidence="2">
    <location>
        <position position="299"/>
    </location>
</feature>
<dbReference type="AlphaFoldDB" id="A0A0V1Q6B0"/>
<dbReference type="InterPro" id="IPR019436">
    <property type="entry name" value="Say1-like"/>
</dbReference>
<reference evidence="2 3" key="1">
    <citation type="submission" date="2015-11" db="EMBL/GenBank/DDBJ databases">
        <title>The genome of Debaryomyces fabryi.</title>
        <authorList>
            <person name="Tafer H."/>
            <person name="Lopandic K."/>
        </authorList>
    </citation>
    <scope>NUCLEOTIDE SEQUENCE [LARGE SCALE GENOMIC DNA]</scope>
    <source>
        <strain evidence="2 3">CBS 789</strain>
    </source>
</reference>
<sequence>MISLSGLLSLISIPIKALIVTLRFYTVGDPVRKYANSLTQCLRLIVFRTALSLSVSDAYYVSFMSNDFIINKLVPLFLKTITSKLPGYGTRYDKNSIWLVKQPDRKPDDPILIYIHGGAYYLQTQPEQIVSVLTMYKLLKPDKQSRLSILHLDYKLASYGHKFPTQMNQLHETYLNLVTNEGNTNVILMGDSAGGNLSLGYLQFLKKSKLQNIVYPSKLVLISPWVKLHPTPDVMVSGHSFHDNDGRDMISYSQFYELEKILNITGESDQGSLQTCPGAKPTKAENWNNIPTLKDPRSD</sequence>
<dbReference type="OrthoDB" id="2152029at2759"/>
<feature type="region of interest" description="Disordered" evidence="1">
    <location>
        <begin position="269"/>
        <end position="299"/>
    </location>
</feature>
<dbReference type="InterPro" id="IPR029058">
    <property type="entry name" value="AB_hydrolase_fold"/>
</dbReference>
<dbReference type="RefSeq" id="XP_015469861.1">
    <property type="nucleotide sequence ID" value="XM_015609224.1"/>
</dbReference>
<dbReference type="PANTHER" id="PTHR36169">
    <property type="entry name" value="ETHANOLAMINE UTILIZATION PROTEIN EUTQ"/>
    <property type="match status" value="1"/>
</dbReference>
<dbReference type="GeneID" id="26837403"/>
<evidence type="ECO:0000313" key="3">
    <source>
        <dbReference type="Proteomes" id="UP000054251"/>
    </source>
</evidence>
<evidence type="ECO:0008006" key="4">
    <source>
        <dbReference type="Google" id="ProtNLM"/>
    </source>
</evidence>
<gene>
    <name evidence="2" type="ORF">AC631_00394</name>
</gene>
<evidence type="ECO:0000256" key="1">
    <source>
        <dbReference type="SAM" id="MobiDB-lite"/>
    </source>
</evidence>
<dbReference type="Proteomes" id="UP000054251">
    <property type="component" value="Unassembled WGS sequence"/>
</dbReference>
<proteinExistence type="predicted"/>